<dbReference type="SUPFAM" id="SSF142984">
    <property type="entry name" value="Nqo1 middle domain-like"/>
    <property type="match status" value="1"/>
</dbReference>
<dbReference type="Gene3D" id="1.10.10.1590">
    <property type="entry name" value="NADH-quinone oxidoreductase subunit E"/>
    <property type="match status" value="1"/>
</dbReference>
<evidence type="ECO:0000259" key="7">
    <source>
        <dbReference type="SMART" id="SM00928"/>
    </source>
</evidence>
<dbReference type="PANTHER" id="PTHR43578:SF3">
    <property type="entry name" value="NADH-QUINONE OXIDOREDUCTASE SUBUNIT F"/>
    <property type="match status" value="1"/>
</dbReference>
<dbReference type="RefSeq" id="WP_332082316.1">
    <property type="nucleotide sequence ID" value="NZ_JAZHYN010000036.1"/>
</dbReference>
<evidence type="ECO:0000256" key="3">
    <source>
        <dbReference type="ARBA" id="ARBA00022485"/>
    </source>
</evidence>
<dbReference type="Gene3D" id="3.10.20.600">
    <property type="match status" value="1"/>
</dbReference>
<dbReference type="PANTHER" id="PTHR43578">
    <property type="entry name" value="NADH-QUINONE OXIDOREDUCTASE SUBUNIT F"/>
    <property type="match status" value="1"/>
</dbReference>
<dbReference type="InterPro" id="IPR037225">
    <property type="entry name" value="Nuo51_FMN-bd_sf"/>
</dbReference>
<sequence length="609" mass="64688">MAQTLSDIVAPDAVAAAVDAALAENRADPTRLLQILIATQARLLWLPAPAITLIAARLGLSRARVEGVAGFYSFLYQSPVGRYRALFADNIIENMQGARALMALLCEKLGVAPGALSRGGAASVDYTSCIGMSDQGPSMLVNGRTLTALTPQRIEAIAALIQAEEPLERWPAEFFAVADNIRRRDMLLASRLAPGEAMRRAIALGPEALLAEVKTSNLRGRGGAGFSTAQKWAFCRAAEPPEGGGRVVVCNADEGEPGTFKDRVLLTHYADHVFEGMTLAAYALGASQGFLYLRGEYLYLRAHLEDVLARRRREGLLGCGILGADGFDFDIDIHLGAGAYVCGEETALIESLEGKRGTPRIRPPFPVTRGYLGQPTAVNNVETLALVTLIAAHGGDAFAKIGTPQSTGTKLLSISGDCAAPGVYEFPFGATIAEVLESCGARDVQAAQLGGAAGVTLAPAEFSRRIAFEDAPTAGALMIFDNSRDMFEVAHNFAHFFAHESCGFCTPCRVGTALLKDSLDKLGAGRGALPDLAEIDRLDRVLQRTSHCGLGQAAANPVLDGLKKFHSAYAMRARRPDFQPAFSLDEALAPARALTGRDDAFAHFAEGEE</sequence>
<comment type="cofactor">
    <cofactor evidence="1">
        <name>FMN</name>
        <dbReference type="ChEBI" id="CHEBI:58210"/>
    </cofactor>
</comment>
<evidence type="ECO:0000256" key="1">
    <source>
        <dbReference type="ARBA" id="ARBA00001917"/>
    </source>
</evidence>
<keyword evidence="6" id="KW-0411">Iron-sulfur</keyword>
<dbReference type="EMBL" id="JAZHYN010000036">
    <property type="protein sequence ID" value="MEF3367272.1"/>
    <property type="molecule type" value="Genomic_DNA"/>
</dbReference>
<evidence type="ECO:0000313" key="8">
    <source>
        <dbReference type="EMBL" id="MEF3367272.1"/>
    </source>
</evidence>
<dbReference type="InterPro" id="IPR019575">
    <property type="entry name" value="Nuop51_4Fe4S-bd"/>
</dbReference>
<dbReference type="SUPFAM" id="SSF142019">
    <property type="entry name" value="Nqo1 FMN-binding domain-like"/>
    <property type="match status" value="1"/>
</dbReference>
<dbReference type="InterPro" id="IPR001949">
    <property type="entry name" value="NADH-UbQ_OxRdtase_51kDa_CS"/>
</dbReference>
<keyword evidence="4" id="KW-0479">Metal-binding</keyword>
<dbReference type="InterPro" id="IPR037207">
    <property type="entry name" value="Nuop51_4Fe4S-bd_sf"/>
</dbReference>
<evidence type="ECO:0000256" key="6">
    <source>
        <dbReference type="ARBA" id="ARBA00023014"/>
    </source>
</evidence>
<evidence type="ECO:0000256" key="2">
    <source>
        <dbReference type="ARBA" id="ARBA00007523"/>
    </source>
</evidence>
<dbReference type="InterPro" id="IPR011538">
    <property type="entry name" value="Nuo51_FMN-bd"/>
</dbReference>
<reference evidence="8 9" key="1">
    <citation type="submission" date="2024-02" db="EMBL/GenBank/DDBJ databases">
        <authorList>
            <person name="Grouzdev D."/>
        </authorList>
    </citation>
    <scope>NUCLEOTIDE SEQUENCE [LARGE SCALE GENOMIC DNA]</scope>
    <source>
        <strain evidence="8 9">9N</strain>
    </source>
</reference>
<evidence type="ECO:0000313" key="9">
    <source>
        <dbReference type="Proteomes" id="UP001350748"/>
    </source>
</evidence>
<evidence type="ECO:0000256" key="5">
    <source>
        <dbReference type="ARBA" id="ARBA00023004"/>
    </source>
</evidence>
<keyword evidence="9" id="KW-1185">Reference proteome</keyword>
<dbReference type="SUPFAM" id="SSF140490">
    <property type="entry name" value="Nqo1C-terminal domain-like"/>
    <property type="match status" value="1"/>
</dbReference>
<protein>
    <submittedName>
        <fullName evidence="8">NAD(P)H-dependent oxidoreductase subunit E</fullName>
    </submittedName>
</protein>
<dbReference type="SUPFAM" id="SSF52833">
    <property type="entry name" value="Thioredoxin-like"/>
    <property type="match status" value="1"/>
</dbReference>
<organism evidence="8 9">
    <name type="scientific">Methylocystis borbori</name>
    <dbReference type="NCBI Taxonomy" id="3118750"/>
    <lineage>
        <taxon>Bacteria</taxon>
        <taxon>Pseudomonadati</taxon>
        <taxon>Pseudomonadota</taxon>
        <taxon>Alphaproteobacteria</taxon>
        <taxon>Hyphomicrobiales</taxon>
        <taxon>Methylocystaceae</taxon>
        <taxon>Methylocystis</taxon>
    </lineage>
</organism>
<dbReference type="Gene3D" id="3.40.50.11540">
    <property type="entry name" value="NADH-ubiquinone oxidoreductase 51kDa subunit"/>
    <property type="match status" value="1"/>
</dbReference>
<dbReference type="Proteomes" id="UP001350748">
    <property type="component" value="Unassembled WGS sequence"/>
</dbReference>
<dbReference type="InterPro" id="IPR041921">
    <property type="entry name" value="NuoE_N"/>
</dbReference>
<gene>
    <name evidence="8" type="ORF">V3H18_12080</name>
</gene>
<dbReference type="Gene3D" id="3.40.30.10">
    <property type="entry name" value="Glutaredoxin"/>
    <property type="match status" value="1"/>
</dbReference>
<proteinExistence type="inferred from homology"/>
<dbReference type="Gene3D" id="1.20.1440.230">
    <property type="entry name" value="NADH-ubiquinone oxidoreductase 51kDa subunit, iron-sulphur binding domain"/>
    <property type="match status" value="1"/>
</dbReference>
<accession>A0ABU7XJR3</accession>
<dbReference type="SMART" id="SM00928">
    <property type="entry name" value="NADH_4Fe-4S"/>
    <property type="match status" value="1"/>
</dbReference>
<keyword evidence="5" id="KW-0408">Iron</keyword>
<dbReference type="PROSITE" id="PS00645">
    <property type="entry name" value="COMPLEX1_51K_2"/>
    <property type="match status" value="1"/>
</dbReference>
<evidence type="ECO:0000256" key="4">
    <source>
        <dbReference type="ARBA" id="ARBA00022723"/>
    </source>
</evidence>
<dbReference type="Pfam" id="PF01512">
    <property type="entry name" value="Complex1_51K"/>
    <property type="match status" value="1"/>
</dbReference>
<comment type="similarity">
    <text evidence="2">Belongs to the complex I 51 kDa subunit family.</text>
</comment>
<comment type="caution">
    <text evidence="8">The sequence shown here is derived from an EMBL/GenBank/DDBJ whole genome shotgun (WGS) entry which is preliminary data.</text>
</comment>
<feature type="domain" description="NADH-ubiquinone oxidoreductase 51kDa subunit iron-sulphur binding" evidence="7">
    <location>
        <begin position="487"/>
        <end position="532"/>
    </location>
</feature>
<keyword evidence="3" id="KW-0004">4Fe-4S</keyword>
<dbReference type="Pfam" id="PF10589">
    <property type="entry name" value="NADH_4Fe-4S"/>
    <property type="match status" value="1"/>
</dbReference>
<dbReference type="InterPro" id="IPR036249">
    <property type="entry name" value="Thioredoxin-like_sf"/>
</dbReference>
<dbReference type="PROSITE" id="PS00644">
    <property type="entry name" value="COMPLEX1_51K_1"/>
    <property type="match status" value="1"/>
</dbReference>
<dbReference type="Pfam" id="PF01257">
    <property type="entry name" value="2Fe-2S_thioredx"/>
    <property type="match status" value="1"/>
</dbReference>
<name>A0ABU7XJR3_9HYPH</name>